<evidence type="ECO:0000256" key="1">
    <source>
        <dbReference type="ARBA" id="ARBA00022723"/>
    </source>
</evidence>
<sequence length="444" mass="50224">MQFLMSKDMKKHNAKLKNQLLTLAKSYNQKAVKSIESPLERSMMVIRSVMADPGLSSRHLLALGQAWLFSEIAARRRKGRGKSNYRRRLSTTAENPTTNVKAPTNEEESTPAAAEPEAATGTVANTQLTGDDRRISNIAQDPRAVYPPEIEEIANLLSRYNDYDFNLFELARATGNRTLMVLSHHLFAQAKLFEAFLIPLDKFGNCISSIEKGYHADLPSNTTKIKDIWSDIELLGMYFAAIIHDHDHPGYTNNFLVATSDPKAILYNDKAVLENHHSASSFVVLARSENNFLAHLTKAEFKSIREIVVDLVLATDLTQHFALLSMFKSKVASAETFDPYETREDRMLLFKIMIKCSDVSNPTKDLPIYKQWTRLIMTEFVCQGDLEKKLSLPVSPYMDRDNVNVASCQIGFIDYVVQPLFGALDSYQTIPSIISRLAKNREYW</sequence>
<name>A0AAD5Y237_9FUNG</name>
<dbReference type="CDD" id="cd00077">
    <property type="entry name" value="HDc"/>
    <property type="match status" value="1"/>
</dbReference>
<proteinExistence type="predicted"/>
<evidence type="ECO:0000256" key="4">
    <source>
        <dbReference type="SAM" id="MobiDB-lite"/>
    </source>
</evidence>
<protein>
    <submittedName>
        <fullName evidence="6">cAMP-specific 3',5'-cyclic phosphodiesterase 4D</fullName>
    </submittedName>
</protein>
<dbReference type="SUPFAM" id="SSF109604">
    <property type="entry name" value="HD-domain/PDEase-like"/>
    <property type="match status" value="1"/>
</dbReference>
<feature type="binding site" evidence="3">
    <location>
        <position position="245"/>
    </location>
    <ligand>
        <name>Zn(2+)</name>
        <dbReference type="ChEBI" id="CHEBI:29105"/>
        <label>1</label>
    </ligand>
</feature>
<gene>
    <name evidence="6" type="primary">PDE4D</name>
    <name evidence="6" type="ORF">HK103_006331</name>
</gene>
<feature type="compositionally biased region" description="Low complexity" evidence="4">
    <location>
        <begin position="110"/>
        <end position="120"/>
    </location>
</feature>
<dbReference type="GO" id="GO:0046872">
    <property type="term" value="F:metal ion binding"/>
    <property type="evidence" value="ECO:0007669"/>
    <property type="project" value="UniProtKB-KW"/>
</dbReference>
<feature type="domain" description="PDEase" evidence="5">
    <location>
        <begin position="222"/>
        <end position="444"/>
    </location>
</feature>
<feature type="compositionally biased region" description="Polar residues" evidence="4">
    <location>
        <begin position="90"/>
        <end position="101"/>
    </location>
</feature>
<dbReference type="GO" id="GO:0004114">
    <property type="term" value="F:3',5'-cyclic-nucleotide phosphodiesterase activity"/>
    <property type="evidence" value="ECO:0007669"/>
    <property type="project" value="InterPro"/>
</dbReference>
<keyword evidence="2" id="KW-0378">Hydrolase</keyword>
<comment type="caution">
    <text evidence="6">The sequence shown here is derived from an EMBL/GenBank/DDBJ whole genome shotgun (WGS) entry which is preliminary data.</text>
</comment>
<feature type="binding site" evidence="3">
    <location>
        <position position="245"/>
    </location>
    <ligand>
        <name>Zn(2+)</name>
        <dbReference type="ChEBI" id="CHEBI:29105"/>
        <label>2</label>
    </ligand>
</feature>
<accession>A0AAD5Y237</accession>
<evidence type="ECO:0000256" key="2">
    <source>
        <dbReference type="ARBA" id="ARBA00022801"/>
    </source>
</evidence>
<feature type="region of interest" description="Disordered" evidence="4">
    <location>
        <begin position="80"/>
        <end position="134"/>
    </location>
</feature>
<dbReference type="InterPro" id="IPR002073">
    <property type="entry name" value="PDEase_catalytic_dom"/>
</dbReference>
<dbReference type="InterPro" id="IPR003607">
    <property type="entry name" value="HD/PDEase_dom"/>
</dbReference>
<dbReference type="Pfam" id="PF00233">
    <property type="entry name" value="PDEase_I"/>
    <property type="match status" value="1"/>
</dbReference>
<dbReference type="InterPro" id="IPR036971">
    <property type="entry name" value="PDEase_catalytic_dom_sf"/>
</dbReference>
<dbReference type="Proteomes" id="UP001210925">
    <property type="component" value="Unassembled WGS sequence"/>
</dbReference>
<feature type="binding site" evidence="3">
    <location>
        <position position="244"/>
    </location>
    <ligand>
        <name>Zn(2+)</name>
        <dbReference type="ChEBI" id="CHEBI:29105"/>
        <label>1</label>
    </ligand>
</feature>
<dbReference type="PROSITE" id="PS51845">
    <property type="entry name" value="PDEASE_I_2"/>
    <property type="match status" value="1"/>
</dbReference>
<evidence type="ECO:0000313" key="7">
    <source>
        <dbReference type="Proteomes" id="UP001210925"/>
    </source>
</evidence>
<evidence type="ECO:0000313" key="6">
    <source>
        <dbReference type="EMBL" id="KAJ3255308.1"/>
    </source>
</evidence>
<dbReference type="GO" id="GO:0007165">
    <property type="term" value="P:signal transduction"/>
    <property type="evidence" value="ECO:0007669"/>
    <property type="project" value="InterPro"/>
</dbReference>
<keyword evidence="7" id="KW-1185">Reference proteome</keyword>
<dbReference type="InterPro" id="IPR023088">
    <property type="entry name" value="PDEase"/>
</dbReference>
<evidence type="ECO:0000259" key="5">
    <source>
        <dbReference type="PROSITE" id="PS51845"/>
    </source>
</evidence>
<organism evidence="6 7">
    <name type="scientific">Boothiomyces macroporosus</name>
    <dbReference type="NCBI Taxonomy" id="261099"/>
    <lineage>
        <taxon>Eukaryota</taxon>
        <taxon>Fungi</taxon>
        <taxon>Fungi incertae sedis</taxon>
        <taxon>Chytridiomycota</taxon>
        <taxon>Chytridiomycota incertae sedis</taxon>
        <taxon>Chytridiomycetes</taxon>
        <taxon>Rhizophydiales</taxon>
        <taxon>Terramycetaceae</taxon>
        <taxon>Boothiomyces</taxon>
    </lineage>
</organism>
<feature type="binding site" evidence="3">
    <location>
        <position position="358"/>
    </location>
    <ligand>
        <name>Zn(2+)</name>
        <dbReference type="ChEBI" id="CHEBI:29105"/>
        <label>1</label>
    </ligand>
</feature>
<dbReference type="Gene3D" id="1.10.1300.10">
    <property type="entry name" value="3'5'-cyclic nucleotide phosphodiesterase, catalytic domain"/>
    <property type="match status" value="1"/>
</dbReference>
<feature type="compositionally biased region" description="Basic residues" evidence="4">
    <location>
        <begin position="80"/>
        <end position="89"/>
    </location>
</feature>
<dbReference type="AlphaFoldDB" id="A0AAD5Y237"/>
<dbReference type="PANTHER" id="PTHR11347">
    <property type="entry name" value="CYCLIC NUCLEOTIDE PHOSPHODIESTERASE"/>
    <property type="match status" value="1"/>
</dbReference>
<keyword evidence="1 3" id="KW-0479">Metal-binding</keyword>
<dbReference type="PRINTS" id="PR00387">
    <property type="entry name" value="PDIESTERASE1"/>
</dbReference>
<reference evidence="6" key="1">
    <citation type="submission" date="2020-05" db="EMBL/GenBank/DDBJ databases">
        <title>Phylogenomic resolution of chytrid fungi.</title>
        <authorList>
            <person name="Stajich J.E."/>
            <person name="Amses K."/>
            <person name="Simmons R."/>
            <person name="Seto K."/>
            <person name="Myers J."/>
            <person name="Bonds A."/>
            <person name="Quandt C.A."/>
            <person name="Barry K."/>
            <person name="Liu P."/>
            <person name="Grigoriev I."/>
            <person name="Longcore J.E."/>
            <person name="James T.Y."/>
        </authorList>
    </citation>
    <scope>NUCLEOTIDE SEQUENCE</scope>
    <source>
        <strain evidence="6">PLAUS21</strain>
    </source>
</reference>
<dbReference type="EMBL" id="JADGKB010000068">
    <property type="protein sequence ID" value="KAJ3255308.1"/>
    <property type="molecule type" value="Genomic_DNA"/>
</dbReference>
<evidence type="ECO:0000256" key="3">
    <source>
        <dbReference type="PIRSR" id="PIRSR623088-3"/>
    </source>
</evidence>